<dbReference type="OrthoDB" id="4493271at2759"/>
<organism evidence="2 3">
    <name type="scientific">Aspergillus novofumigatus (strain IBT 16806)</name>
    <dbReference type="NCBI Taxonomy" id="1392255"/>
    <lineage>
        <taxon>Eukaryota</taxon>
        <taxon>Fungi</taxon>
        <taxon>Dikarya</taxon>
        <taxon>Ascomycota</taxon>
        <taxon>Pezizomycotina</taxon>
        <taxon>Eurotiomycetes</taxon>
        <taxon>Eurotiomycetidae</taxon>
        <taxon>Eurotiales</taxon>
        <taxon>Aspergillaceae</taxon>
        <taxon>Aspergillus</taxon>
        <taxon>Aspergillus subgen. Fumigati</taxon>
    </lineage>
</organism>
<feature type="region of interest" description="Disordered" evidence="1">
    <location>
        <begin position="30"/>
        <end position="89"/>
    </location>
</feature>
<sequence length="284" mass="31858">MRSSGRGRHAPSFVARLRARLRFRRDVPVRTDDRVSHPSASASRHTLTSTSTLTLTLTSTSPDPHHSRDQRSSHHSNCGPQPASPITLPPQSLDRIFQFPAFFLKRNSEKAGGLIFLDTGARVNLISSDMVGRLGLCRQRISPRKLVPFYSGLKEKTELTVEYQVQVDWHFENGERTYTTEFLVIDMPCYDILLGCDEIRKNELLTLGSESSKKADRSGSTTVYLRRCVTSLAPSLPNHRMLCHLIFLILRVGASCDTFHNLLPHSPPPFGVPVFSFSAWMGPD</sequence>
<evidence type="ECO:0000313" key="2">
    <source>
        <dbReference type="EMBL" id="PKX99565.1"/>
    </source>
</evidence>
<feature type="compositionally biased region" description="Low complexity" evidence="1">
    <location>
        <begin position="46"/>
        <end position="61"/>
    </location>
</feature>
<dbReference type="RefSeq" id="XP_024688160.1">
    <property type="nucleotide sequence ID" value="XM_024831724.1"/>
</dbReference>
<dbReference type="Gene3D" id="2.40.70.10">
    <property type="entry name" value="Acid Proteases"/>
    <property type="match status" value="1"/>
</dbReference>
<comment type="caution">
    <text evidence="2">The sequence shown here is derived from an EMBL/GenBank/DDBJ whole genome shotgun (WGS) entry which is preliminary data.</text>
</comment>
<dbReference type="Proteomes" id="UP000234474">
    <property type="component" value="Unassembled WGS sequence"/>
</dbReference>
<keyword evidence="3" id="KW-1185">Reference proteome</keyword>
<proteinExistence type="predicted"/>
<gene>
    <name evidence="2" type="ORF">P174DRAFT_51083</name>
</gene>
<dbReference type="SUPFAM" id="SSF50630">
    <property type="entry name" value="Acid proteases"/>
    <property type="match status" value="1"/>
</dbReference>
<dbReference type="CDD" id="cd00303">
    <property type="entry name" value="retropepsin_like"/>
    <property type="match status" value="1"/>
</dbReference>
<dbReference type="AlphaFoldDB" id="A0A2I1CPM2"/>
<feature type="compositionally biased region" description="Basic and acidic residues" evidence="1">
    <location>
        <begin position="63"/>
        <end position="72"/>
    </location>
</feature>
<dbReference type="EMBL" id="MSZS01000001">
    <property type="protein sequence ID" value="PKX99565.1"/>
    <property type="molecule type" value="Genomic_DNA"/>
</dbReference>
<name>A0A2I1CPM2_ASPN1</name>
<protein>
    <submittedName>
        <fullName evidence="2">Uncharacterized protein</fullName>
    </submittedName>
</protein>
<accession>A0A2I1CPM2</accession>
<dbReference type="VEuPathDB" id="FungiDB:P174DRAFT_51083"/>
<reference evidence="3" key="1">
    <citation type="journal article" date="2018" name="Proc. Natl. Acad. Sci. U.S.A.">
        <title>Linking secondary metabolites to gene clusters through genome sequencing of six diverse Aspergillus species.</title>
        <authorList>
            <person name="Kaerboelling I."/>
            <person name="Vesth T.C."/>
            <person name="Frisvad J.C."/>
            <person name="Nybo J.L."/>
            <person name="Theobald S."/>
            <person name="Kuo A."/>
            <person name="Bowyer P."/>
            <person name="Matsuda Y."/>
            <person name="Mondo S."/>
            <person name="Lyhne E.K."/>
            <person name="Kogle M.E."/>
            <person name="Clum A."/>
            <person name="Lipzen A."/>
            <person name="Salamov A."/>
            <person name="Ngan C.Y."/>
            <person name="Daum C."/>
            <person name="Chiniquy J."/>
            <person name="Barry K."/>
            <person name="LaButti K."/>
            <person name="Haridas S."/>
            <person name="Simmons B.A."/>
            <person name="Magnuson J.K."/>
            <person name="Mortensen U.H."/>
            <person name="Larsen T.O."/>
            <person name="Grigoriev I.V."/>
            <person name="Baker S.E."/>
            <person name="Andersen M.R."/>
        </authorList>
    </citation>
    <scope>NUCLEOTIDE SEQUENCE [LARGE SCALE GENOMIC DNA]</scope>
    <source>
        <strain evidence="3">IBT 16806</strain>
    </source>
</reference>
<dbReference type="InterPro" id="IPR021109">
    <property type="entry name" value="Peptidase_aspartic_dom_sf"/>
</dbReference>
<evidence type="ECO:0000313" key="3">
    <source>
        <dbReference type="Proteomes" id="UP000234474"/>
    </source>
</evidence>
<evidence type="ECO:0000256" key="1">
    <source>
        <dbReference type="SAM" id="MobiDB-lite"/>
    </source>
</evidence>
<dbReference type="GeneID" id="36539060"/>